<keyword evidence="2" id="KW-0040">ANK repeat</keyword>
<dbReference type="SUPFAM" id="SSF48403">
    <property type="entry name" value="Ankyrin repeat"/>
    <property type="match status" value="1"/>
</dbReference>
<dbReference type="STRING" id="71717.A0A4Y7SKV4"/>
<dbReference type="Pfam" id="PF24883">
    <property type="entry name" value="NPHP3_N"/>
    <property type="match status" value="1"/>
</dbReference>
<dbReference type="InterPro" id="IPR027417">
    <property type="entry name" value="P-loop_NTPase"/>
</dbReference>
<evidence type="ECO:0000256" key="2">
    <source>
        <dbReference type="PROSITE-ProRule" id="PRU00023"/>
    </source>
</evidence>
<dbReference type="Pfam" id="PF12796">
    <property type="entry name" value="Ank_2"/>
    <property type="match status" value="2"/>
</dbReference>
<dbReference type="InterPro" id="IPR056884">
    <property type="entry name" value="NPHP3-like_N"/>
</dbReference>
<dbReference type="Gene3D" id="1.25.40.20">
    <property type="entry name" value="Ankyrin repeat-containing domain"/>
    <property type="match status" value="2"/>
</dbReference>
<feature type="repeat" description="ANK" evidence="2">
    <location>
        <begin position="645"/>
        <end position="669"/>
    </location>
</feature>
<evidence type="ECO:0000256" key="1">
    <source>
        <dbReference type="ARBA" id="ARBA00022737"/>
    </source>
</evidence>
<evidence type="ECO:0000259" key="4">
    <source>
        <dbReference type="Pfam" id="PF24883"/>
    </source>
</evidence>
<organism evidence="5 6">
    <name type="scientific">Coprinellus micaceus</name>
    <name type="common">Glistening ink-cap mushroom</name>
    <name type="synonym">Coprinus micaceus</name>
    <dbReference type="NCBI Taxonomy" id="71717"/>
    <lineage>
        <taxon>Eukaryota</taxon>
        <taxon>Fungi</taxon>
        <taxon>Dikarya</taxon>
        <taxon>Basidiomycota</taxon>
        <taxon>Agaricomycotina</taxon>
        <taxon>Agaricomycetes</taxon>
        <taxon>Agaricomycetidae</taxon>
        <taxon>Agaricales</taxon>
        <taxon>Agaricineae</taxon>
        <taxon>Psathyrellaceae</taxon>
        <taxon>Coprinellus</taxon>
    </lineage>
</organism>
<dbReference type="OrthoDB" id="7464126at2759"/>
<feature type="domain" description="Nephrocystin 3-like N-terminal" evidence="4">
    <location>
        <begin position="90"/>
        <end position="247"/>
    </location>
</feature>
<name>A0A4Y7SKV4_COPMI</name>
<dbReference type="PANTHER" id="PTHR10039:SF16">
    <property type="entry name" value="GPI INOSITOL-DEACYLASE"/>
    <property type="match status" value="1"/>
</dbReference>
<dbReference type="PROSITE" id="PS50088">
    <property type="entry name" value="ANK_REPEAT"/>
    <property type="match status" value="2"/>
</dbReference>
<gene>
    <name evidence="5" type="ORF">FA13DRAFT_1818963</name>
</gene>
<dbReference type="AlphaFoldDB" id="A0A4Y7SKV4"/>
<dbReference type="PROSITE" id="PS50297">
    <property type="entry name" value="ANK_REP_REGION"/>
    <property type="match status" value="2"/>
</dbReference>
<dbReference type="InterPro" id="IPR036770">
    <property type="entry name" value="Ankyrin_rpt-contain_sf"/>
</dbReference>
<feature type="repeat" description="ANK" evidence="2">
    <location>
        <begin position="574"/>
        <end position="607"/>
    </location>
</feature>
<evidence type="ECO:0000259" key="3">
    <source>
        <dbReference type="Pfam" id="PF22939"/>
    </source>
</evidence>
<keyword evidence="1" id="KW-0677">Repeat</keyword>
<sequence>MVDQDQPVGRSDILTGASRTRIGSLKATTVGGNYIQNITITSTYRKSSKPSSNGKDAAGPDAERNDIVSWLKPPNFRTIQQLALAQRMRNTGNWFTECYEFHLFMEKSGRILWGTGMPGSGKTVLSSLSVDFLEKTHQGLPNIVVLFAFLRYSQPLSLRDVLAGLLSQLVMASENALSYMQPIYARETGKGAELSQDDMIVALKEIAKLLTKVFVAIDGLDEADDELKDGIVEVLPPLGFNVLITSRPLPLYRQQTPNALHVAIQARTEDIALFVSAQVNRSARLKTILKGHPELTEQLSLRIKQKSNGMFLVARLQMEAVLKCNSINSIFKALDNLPSGVNEMYWHTLQRINAQSEEDISVAHRVFTWLLHARHQLSPEEIQHAVAVSVDSLTFDSGDVIPIPLIVSLCGGLITVERTQSGDEHVQFIHYTAKEFLTDIKFPDISDPHTLLSVSCAIYLDSHPETFEPEQRSAMHNRALGAKTTPEVQAIRDSYPLAAYAIHHLGYHARTCQENGLVPSYIHSFLSKGDRRYSLCQSPINITGNGVSGLSFAAAYGLTEIIDSKALPLVVGVDGRTPFHIAAYYGRFDAYQALLASYGQELNVATTPGGDTVLHIATQRQDVEFVEQLLRTHNGLHDLNTKDSAGTTPLMLACKAGNWDLVKMFVSLGDKCDPDLLDFAGLNAFFYACSLEDPTMNADEITILLTSSFPDLVVDIHSWSGTSAFWNACKYGHEGTVSWFLNRDPTHASRTDGQERTGLMKLLAELSSLDTVPLARFRAVFELLLQHSSDSQAREAFLYSASLDTPYVWGTEAAPHRYFLERLFDRDPTVIDHCDSENRTALMLLAGTNDPRGAMEYLLSRSQVESVYLNAQDIKGRTALMHCFLKGNYDAIAYLIHHPAVDVMLKDRQGLSLLGYLFDCAVGGWEDWTGWARMVVEHVGWPKHAIRRAVLSALHSSRLDEVVHLLLHTPQVISAFRWDINDLEADTILLLVLAGPPRSPSLQIRKLVLHYCGLLNNRYSHDCFGSRVCPSRTCKMGA</sequence>
<evidence type="ECO:0000313" key="5">
    <source>
        <dbReference type="EMBL" id="TEB22465.1"/>
    </source>
</evidence>
<proteinExistence type="predicted"/>
<dbReference type="PANTHER" id="PTHR10039">
    <property type="entry name" value="AMELOGENIN"/>
    <property type="match status" value="1"/>
</dbReference>
<dbReference type="Gene3D" id="3.40.50.300">
    <property type="entry name" value="P-loop containing nucleotide triphosphate hydrolases"/>
    <property type="match status" value="1"/>
</dbReference>
<dbReference type="Proteomes" id="UP000298030">
    <property type="component" value="Unassembled WGS sequence"/>
</dbReference>
<dbReference type="InterPro" id="IPR054471">
    <property type="entry name" value="GPIID_WHD"/>
</dbReference>
<dbReference type="Pfam" id="PF22939">
    <property type="entry name" value="WHD_GPIID"/>
    <property type="match status" value="1"/>
</dbReference>
<reference evidence="5 6" key="1">
    <citation type="journal article" date="2019" name="Nat. Ecol. Evol.">
        <title>Megaphylogeny resolves global patterns of mushroom evolution.</title>
        <authorList>
            <person name="Varga T."/>
            <person name="Krizsan K."/>
            <person name="Foldi C."/>
            <person name="Dima B."/>
            <person name="Sanchez-Garcia M."/>
            <person name="Sanchez-Ramirez S."/>
            <person name="Szollosi G.J."/>
            <person name="Szarkandi J.G."/>
            <person name="Papp V."/>
            <person name="Albert L."/>
            <person name="Andreopoulos W."/>
            <person name="Angelini C."/>
            <person name="Antonin V."/>
            <person name="Barry K.W."/>
            <person name="Bougher N.L."/>
            <person name="Buchanan P."/>
            <person name="Buyck B."/>
            <person name="Bense V."/>
            <person name="Catcheside P."/>
            <person name="Chovatia M."/>
            <person name="Cooper J."/>
            <person name="Damon W."/>
            <person name="Desjardin D."/>
            <person name="Finy P."/>
            <person name="Geml J."/>
            <person name="Haridas S."/>
            <person name="Hughes K."/>
            <person name="Justo A."/>
            <person name="Karasinski D."/>
            <person name="Kautmanova I."/>
            <person name="Kiss B."/>
            <person name="Kocsube S."/>
            <person name="Kotiranta H."/>
            <person name="LaButti K.M."/>
            <person name="Lechner B.E."/>
            <person name="Liimatainen K."/>
            <person name="Lipzen A."/>
            <person name="Lukacs Z."/>
            <person name="Mihaltcheva S."/>
            <person name="Morgado L.N."/>
            <person name="Niskanen T."/>
            <person name="Noordeloos M.E."/>
            <person name="Ohm R.A."/>
            <person name="Ortiz-Santana B."/>
            <person name="Ovrebo C."/>
            <person name="Racz N."/>
            <person name="Riley R."/>
            <person name="Savchenko A."/>
            <person name="Shiryaev A."/>
            <person name="Soop K."/>
            <person name="Spirin V."/>
            <person name="Szebenyi C."/>
            <person name="Tomsovsky M."/>
            <person name="Tulloss R.E."/>
            <person name="Uehling J."/>
            <person name="Grigoriev I.V."/>
            <person name="Vagvolgyi C."/>
            <person name="Papp T."/>
            <person name="Martin F.M."/>
            <person name="Miettinen O."/>
            <person name="Hibbett D.S."/>
            <person name="Nagy L.G."/>
        </authorList>
    </citation>
    <scope>NUCLEOTIDE SEQUENCE [LARGE SCALE GENOMIC DNA]</scope>
    <source>
        <strain evidence="5 6">FP101781</strain>
    </source>
</reference>
<accession>A0A4Y7SKV4</accession>
<comment type="caution">
    <text evidence="5">The sequence shown here is derived from an EMBL/GenBank/DDBJ whole genome shotgun (WGS) entry which is preliminary data.</text>
</comment>
<protein>
    <submittedName>
        <fullName evidence="5">Ankyrin</fullName>
    </submittedName>
</protein>
<dbReference type="EMBL" id="QPFP01000091">
    <property type="protein sequence ID" value="TEB22465.1"/>
    <property type="molecule type" value="Genomic_DNA"/>
</dbReference>
<dbReference type="InterPro" id="IPR002110">
    <property type="entry name" value="Ankyrin_rpt"/>
</dbReference>
<dbReference type="SUPFAM" id="SSF52540">
    <property type="entry name" value="P-loop containing nucleoside triphosphate hydrolases"/>
    <property type="match status" value="1"/>
</dbReference>
<feature type="domain" description="GPI inositol-deacylase winged helix" evidence="3">
    <location>
        <begin position="361"/>
        <end position="439"/>
    </location>
</feature>
<dbReference type="SMART" id="SM00248">
    <property type="entry name" value="ANK"/>
    <property type="match status" value="7"/>
</dbReference>
<evidence type="ECO:0000313" key="6">
    <source>
        <dbReference type="Proteomes" id="UP000298030"/>
    </source>
</evidence>
<keyword evidence="6" id="KW-1185">Reference proteome</keyword>